<organism evidence="1 2">
    <name type="scientific">Candidatus Viridilinea mediisalina</name>
    <dbReference type="NCBI Taxonomy" id="2024553"/>
    <lineage>
        <taxon>Bacteria</taxon>
        <taxon>Bacillati</taxon>
        <taxon>Chloroflexota</taxon>
        <taxon>Chloroflexia</taxon>
        <taxon>Chloroflexales</taxon>
        <taxon>Chloroflexineae</taxon>
        <taxon>Oscillochloridaceae</taxon>
        <taxon>Candidatus Viridilinea</taxon>
    </lineage>
</organism>
<gene>
    <name evidence="1" type="ORF">CJ255_00255</name>
</gene>
<proteinExistence type="predicted"/>
<dbReference type="AlphaFoldDB" id="A0A2A6RQ79"/>
<comment type="caution">
    <text evidence="1">The sequence shown here is derived from an EMBL/GenBank/DDBJ whole genome shotgun (WGS) entry which is preliminary data.</text>
</comment>
<evidence type="ECO:0000313" key="1">
    <source>
        <dbReference type="EMBL" id="PDW05058.1"/>
    </source>
</evidence>
<dbReference type="EMBL" id="NQWI01000001">
    <property type="protein sequence ID" value="PDW05058.1"/>
    <property type="molecule type" value="Genomic_DNA"/>
</dbReference>
<protein>
    <submittedName>
        <fullName evidence="1">Uncharacterized protein</fullName>
    </submittedName>
</protein>
<sequence>MPLRTVRWVVAVPSVAPEVPPSGMWGELLPAAIVGQISRLPGDPVTEALTRAHRLLGQLATLGIEPGPTLLSAGAIRRLLRTALDPVVAESQQQITALDGPRPLQLATEEVSHGR</sequence>
<accession>A0A2A6RQ79</accession>
<dbReference type="Proteomes" id="UP000220527">
    <property type="component" value="Unassembled WGS sequence"/>
</dbReference>
<name>A0A2A6RQ79_9CHLR</name>
<evidence type="ECO:0000313" key="2">
    <source>
        <dbReference type="Proteomes" id="UP000220527"/>
    </source>
</evidence>
<keyword evidence="2" id="KW-1185">Reference proteome</keyword>
<reference evidence="2" key="1">
    <citation type="submission" date="2017-08" db="EMBL/GenBank/DDBJ databases">
        <authorList>
            <person name="Grouzdev D.S."/>
            <person name="Gaisin V.A."/>
            <person name="Rysina M.S."/>
            <person name="Gorlenko V.M."/>
        </authorList>
    </citation>
    <scope>NUCLEOTIDE SEQUENCE [LARGE SCALE GENOMIC DNA]</scope>
    <source>
        <strain evidence="2">Kir15-3F</strain>
    </source>
</reference>